<evidence type="ECO:0000256" key="2">
    <source>
        <dbReference type="ARBA" id="ARBA00022512"/>
    </source>
</evidence>
<dbReference type="GO" id="GO:0009653">
    <property type="term" value="P:anatomical structure morphogenesis"/>
    <property type="evidence" value="ECO:0007669"/>
    <property type="project" value="UniProtKB-ARBA"/>
</dbReference>
<dbReference type="PANTHER" id="PTHR31867">
    <property type="entry name" value="EXPANSIN-A15"/>
    <property type="match status" value="1"/>
</dbReference>
<dbReference type="InterPro" id="IPR036908">
    <property type="entry name" value="RlpA-like_sf"/>
</dbReference>
<comment type="similarity">
    <text evidence="1 7">Belongs to the expansin family. Expansin A subfamily.</text>
</comment>
<dbReference type="PROSITE" id="PS50843">
    <property type="entry name" value="EXPANSIN_CBD"/>
    <property type="match status" value="1"/>
</dbReference>
<dbReference type="InterPro" id="IPR007118">
    <property type="entry name" value="Expan_Lol_pI"/>
</dbReference>
<dbReference type="Gene3D" id="2.60.40.760">
    <property type="entry name" value="Expansin, cellulose-binding-like domain"/>
    <property type="match status" value="1"/>
</dbReference>
<keyword evidence="12" id="KW-1185">Reference proteome</keyword>
<dbReference type="PROSITE" id="PS50842">
    <property type="entry name" value="EXPANSIN_EG45"/>
    <property type="match status" value="1"/>
</dbReference>
<evidence type="ECO:0000259" key="10">
    <source>
        <dbReference type="PROSITE" id="PS50843"/>
    </source>
</evidence>
<feature type="domain" description="Expansin-like EG45" evidence="9">
    <location>
        <begin position="69"/>
        <end position="181"/>
    </location>
</feature>
<keyword evidence="2 7" id="KW-0134">Cell wall</keyword>
<proteinExistence type="inferred from homology"/>
<gene>
    <name evidence="11" type="ORF">Lalb_Chr25g0288851</name>
</gene>
<feature type="transmembrane region" description="Helical" evidence="8">
    <location>
        <begin position="21"/>
        <end position="41"/>
    </location>
</feature>
<reference evidence="12" key="1">
    <citation type="journal article" date="2020" name="Nat. Commun.">
        <title>Genome sequence of the cluster root forming white lupin.</title>
        <authorList>
            <person name="Hufnagel B."/>
            <person name="Marques A."/>
            <person name="Soriano A."/>
            <person name="Marques L."/>
            <person name="Divol F."/>
            <person name="Doumas P."/>
            <person name="Sallet E."/>
            <person name="Mancinotti D."/>
            <person name="Carrere S."/>
            <person name="Marande W."/>
            <person name="Arribat S."/>
            <person name="Keller J."/>
            <person name="Huneau C."/>
            <person name="Blein T."/>
            <person name="Aime D."/>
            <person name="Laguerre M."/>
            <person name="Taylor J."/>
            <person name="Schubert V."/>
            <person name="Nelson M."/>
            <person name="Geu-Flores F."/>
            <person name="Crespi M."/>
            <person name="Gallardo-Guerrero K."/>
            <person name="Delaux P.-M."/>
            <person name="Salse J."/>
            <person name="Berges H."/>
            <person name="Guyot R."/>
            <person name="Gouzy J."/>
            <person name="Peret B."/>
        </authorList>
    </citation>
    <scope>NUCLEOTIDE SEQUENCE [LARGE SCALE GENOMIC DNA]</scope>
    <source>
        <strain evidence="12">cv. Amiga</strain>
    </source>
</reference>
<comment type="subcellular location">
    <subcellularLocation>
        <location evidence="7">Secreted</location>
        <location evidence="7">Cell wall</location>
    </subcellularLocation>
    <subcellularLocation>
        <location evidence="7">Membrane</location>
        <topology evidence="7">Peripheral membrane protein</topology>
    </subcellularLocation>
</comment>
<dbReference type="EMBL" id="WOCE01000025">
    <property type="protein sequence ID" value="KAE9585429.1"/>
    <property type="molecule type" value="Genomic_DNA"/>
</dbReference>
<evidence type="ECO:0000256" key="8">
    <source>
        <dbReference type="SAM" id="Phobius"/>
    </source>
</evidence>
<keyword evidence="8" id="KW-1133">Transmembrane helix</keyword>
<dbReference type="Pfam" id="PF03330">
    <property type="entry name" value="DPBB_1"/>
    <property type="match status" value="1"/>
</dbReference>
<dbReference type="SUPFAM" id="SSF50685">
    <property type="entry name" value="Barwin-like endoglucanases"/>
    <property type="match status" value="1"/>
</dbReference>
<dbReference type="InterPro" id="IPR002963">
    <property type="entry name" value="Expansin"/>
</dbReference>
<sequence length="274" mass="30731">MRKYRLQTLNPQRSNKTKPIMAFNFGVLMTSSLFFLIAFQIHDVHAKRNLASWEKAYATFYEGSTTTYGGGCGYEDVVKQGYGLDTTALSTVLFKEGKTCGACFEIKCSSSKWCKTKETITVTATNYCPPNFEQDSNNGGWCNPPREHFDLTIPAFLKIAEYEAGIVPINYRRVSCKREGGIRFTISGNPYFYLVGVSNVGGSGEVVGVQVKGDQTPWTNMDRNWGQNWDTNANLQGQRLSFKVKLSDGSYSTSSNVFPENWQFGQTYLGRNFP</sequence>
<dbReference type="SUPFAM" id="SSF49590">
    <property type="entry name" value="PHL pollen allergen"/>
    <property type="match status" value="1"/>
</dbReference>
<keyword evidence="4" id="KW-0732">Signal</keyword>
<comment type="function">
    <text evidence="7">Causes loosening and extension of plant cell walls by disrupting non-covalent bonding between cellulose microfibrils and matrix glucans. No enzymatic activity has been found.</text>
</comment>
<dbReference type="Pfam" id="PF01357">
    <property type="entry name" value="Expansin_C"/>
    <property type="match status" value="1"/>
</dbReference>
<dbReference type="Gene3D" id="2.40.40.10">
    <property type="entry name" value="RlpA-like domain"/>
    <property type="match status" value="1"/>
</dbReference>
<dbReference type="InterPro" id="IPR007117">
    <property type="entry name" value="Expansin_CBD"/>
</dbReference>
<dbReference type="SMART" id="SM00837">
    <property type="entry name" value="DPBB_1"/>
    <property type="match status" value="1"/>
</dbReference>
<name>A0A6A4NDS6_LUPAL</name>
<evidence type="ECO:0000313" key="11">
    <source>
        <dbReference type="EMBL" id="KAE9585429.1"/>
    </source>
</evidence>
<keyword evidence="6 7" id="KW-0961">Cell wall biogenesis/degradation</keyword>
<keyword evidence="3 7" id="KW-0964">Secreted</keyword>
<evidence type="ECO:0000256" key="3">
    <source>
        <dbReference type="ARBA" id="ARBA00022525"/>
    </source>
</evidence>
<comment type="caution">
    <text evidence="11">The sequence shown here is derived from an EMBL/GenBank/DDBJ whole genome shotgun (WGS) entry which is preliminary data.</text>
</comment>
<feature type="domain" description="Expansin-like CBD" evidence="10">
    <location>
        <begin position="191"/>
        <end position="270"/>
    </location>
</feature>
<accession>A0A6A4NDS6</accession>
<dbReference type="InterPro" id="IPR009009">
    <property type="entry name" value="RlpA-like_DPBB"/>
</dbReference>
<evidence type="ECO:0000256" key="6">
    <source>
        <dbReference type="ARBA" id="ARBA00023316"/>
    </source>
</evidence>
<dbReference type="GO" id="GO:0016020">
    <property type="term" value="C:membrane"/>
    <property type="evidence" value="ECO:0007669"/>
    <property type="project" value="UniProtKB-SubCell"/>
</dbReference>
<evidence type="ECO:0000256" key="5">
    <source>
        <dbReference type="ARBA" id="ARBA00023136"/>
    </source>
</evidence>
<dbReference type="InterPro" id="IPR007112">
    <property type="entry name" value="Expansin/allergen_DPBB_dom"/>
</dbReference>
<evidence type="ECO:0000256" key="4">
    <source>
        <dbReference type="ARBA" id="ARBA00022729"/>
    </source>
</evidence>
<organism evidence="11 12">
    <name type="scientific">Lupinus albus</name>
    <name type="common">White lupine</name>
    <name type="synonym">Lupinus termis</name>
    <dbReference type="NCBI Taxonomy" id="3870"/>
    <lineage>
        <taxon>Eukaryota</taxon>
        <taxon>Viridiplantae</taxon>
        <taxon>Streptophyta</taxon>
        <taxon>Embryophyta</taxon>
        <taxon>Tracheophyta</taxon>
        <taxon>Spermatophyta</taxon>
        <taxon>Magnoliopsida</taxon>
        <taxon>eudicotyledons</taxon>
        <taxon>Gunneridae</taxon>
        <taxon>Pentapetalae</taxon>
        <taxon>rosids</taxon>
        <taxon>fabids</taxon>
        <taxon>Fabales</taxon>
        <taxon>Fabaceae</taxon>
        <taxon>Papilionoideae</taxon>
        <taxon>50 kb inversion clade</taxon>
        <taxon>genistoids sensu lato</taxon>
        <taxon>core genistoids</taxon>
        <taxon>Genisteae</taxon>
        <taxon>Lupinus</taxon>
    </lineage>
</organism>
<dbReference type="PRINTS" id="PR01226">
    <property type="entry name" value="EXPANSIN"/>
</dbReference>
<keyword evidence="8" id="KW-0812">Transmembrane</keyword>
<dbReference type="InterPro" id="IPR036749">
    <property type="entry name" value="Expansin_CBD_sf"/>
</dbReference>
<keyword evidence="5 8" id="KW-0472">Membrane</keyword>
<evidence type="ECO:0000256" key="1">
    <source>
        <dbReference type="ARBA" id="ARBA00005392"/>
    </source>
</evidence>
<protein>
    <recommendedName>
        <fullName evidence="7">Expansin</fullName>
    </recommendedName>
</protein>
<dbReference type="Proteomes" id="UP000447434">
    <property type="component" value="Chromosome 25"/>
</dbReference>
<dbReference type="PRINTS" id="PR01225">
    <property type="entry name" value="EXPANSNFAMLY"/>
</dbReference>
<evidence type="ECO:0000313" key="12">
    <source>
        <dbReference type="Proteomes" id="UP000447434"/>
    </source>
</evidence>
<dbReference type="GO" id="GO:0005576">
    <property type="term" value="C:extracellular region"/>
    <property type="evidence" value="ECO:0007669"/>
    <property type="project" value="InterPro"/>
</dbReference>
<evidence type="ECO:0000256" key="7">
    <source>
        <dbReference type="RuleBase" id="RU365023"/>
    </source>
</evidence>
<dbReference type="AlphaFoldDB" id="A0A6A4NDS6"/>
<evidence type="ECO:0000259" key="9">
    <source>
        <dbReference type="PROSITE" id="PS50842"/>
    </source>
</evidence>
<dbReference type="OrthoDB" id="5823761at2759"/>
<dbReference type="GO" id="GO:0009664">
    <property type="term" value="P:plant-type cell wall organization"/>
    <property type="evidence" value="ECO:0007669"/>
    <property type="project" value="InterPro"/>
</dbReference>
<dbReference type="CDD" id="cd22274">
    <property type="entry name" value="DPBB_EXPA_N"/>
    <property type="match status" value="1"/>
</dbReference>